<name>A0ABP1EGL2_9FLAO</name>
<gene>
    <name evidence="4" type="ORF">TD3509T_0665</name>
</gene>
<accession>A0ABP1EGL2</accession>
<organism evidence="4 5">
    <name type="scientific">Tenacibaculum dicentrarchi</name>
    <dbReference type="NCBI Taxonomy" id="669041"/>
    <lineage>
        <taxon>Bacteria</taxon>
        <taxon>Pseudomonadati</taxon>
        <taxon>Bacteroidota</taxon>
        <taxon>Flavobacteriia</taxon>
        <taxon>Flavobacteriales</taxon>
        <taxon>Flavobacteriaceae</taxon>
        <taxon>Tenacibaculum</taxon>
    </lineage>
</organism>
<dbReference type="Gene3D" id="3.30.530.20">
    <property type="match status" value="1"/>
</dbReference>
<dbReference type="InterPro" id="IPR013538">
    <property type="entry name" value="ASHA1/2-like_C"/>
</dbReference>
<evidence type="ECO:0000313" key="5">
    <source>
        <dbReference type="Proteomes" id="UP001497514"/>
    </source>
</evidence>
<protein>
    <recommendedName>
        <fullName evidence="3">Activator of Hsp90 ATPase homologue 1/2-like C-terminal domain-containing protein</fullName>
    </recommendedName>
</protein>
<evidence type="ECO:0000313" key="4">
    <source>
        <dbReference type="EMBL" id="CAL2078465.1"/>
    </source>
</evidence>
<comment type="similarity">
    <text evidence="1">Belongs to the AHA1 family.</text>
</comment>
<feature type="domain" description="Activator of Hsp90 ATPase homologue 1/2-like C-terminal" evidence="3">
    <location>
        <begin position="39"/>
        <end position="130"/>
    </location>
</feature>
<evidence type="ECO:0000256" key="1">
    <source>
        <dbReference type="ARBA" id="ARBA00006817"/>
    </source>
</evidence>
<dbReference type="SUPFAM" id="SSF55961">
    <property type="entry name" value="Bet v1-like"/>
    <property type="match status" value="1"/>
</dbReference>
<dbReference type="RefSeq" id="WP_101903639.1">
    <property type="nucleotide sequence ID" value="NZ_OZ038524.1"/>
</dbReference>
<keyword evidence="2" id="KW-1133">Transmembrane helix</keyword>
<dbReference type="InterPro" id="IPR023393">
    <property type="entry name" value="START-like_dom_sf"/>
</dbReference>
<keyword evidence="2" id="KW-0472">Membrane</keyword>
<evidence type="ECO:0000256" key="2">
    <source>
        <dbReference type="SAM" id="Phobius"/>
    </source>
</evidence>
<dbReference type="Proteomes" id="UP001497514">
    <property type="component" value="Chromosome"/>
</dbReference>
<proteinExistence type="inferred from homology"/>
<feature type="transmembrane region" description="Helical" evidence="2">
    <location>
        <begin position="6"/>
        <end position="25"/>
    </location>
</feature>
<sequence>MKAVKITLGIVTAFVLVFLITGIVVEEVEYSTKITIDKPVNKVFENFTNPDLIKKWLPNIKSIEVIEQKPAVIGSTYRMTVESNGQEVKMAQKITDFVPNQKITFQFTSSEMIKIDSYNFASNNASTTVTQNSSVNSKSYLTACLYPYFKGTFKAVNMNCLTQLKELSEQ</sequence>
<evidence type="ECO:0000259" key="3">
    <source>
        <dbReference type="Pfam" id="PF08327"/>
    </source>
</evidence>
<keyword evidence="2" id="KW-0812">Transmembrane</keyword>
<keyword evidence="5" id="KW-1185">Reference proteome</keyword>
<reference evidence="4 5" key="1">
    <citation type="submission" date="2024-05" db="EMBL/GenBank/DDBJ databases">
        <authorList>
            <person name="Duchaud E."/>
        </authorList>
    </citation>
    <scope>NUCLEOTIDE SEQUENCE [LARGE SCALE GENOMIC DNA]</scope>
    <source>
        <strain evidence="4">Ena-SAMPLE-TAB-13-05-2024-13:56:06:370-140309</strain>
    </source>
</reference>
<dbReference type="Pfam" id="PF08327">
    <property type="entry name" value="AHSA1"/>
    <property type="match status" value="1"/>
</dbReference>
<dbReference type="EMBL" id="OZ038524">
    <property type="protein sequence ID" value="CAL2078465.1"/>
    <property type="molecule type" value="Genomic_DNA"/>
</dbReference>